<dbReference type="EMBL" id="CAJOBR010002570">
    <property type="protein sequence ID" value="CAF4690669.1"/>
    <property type="molecule type" value="Genomic_DNA"/>
</dbReference>
<accession>A0A821HZJ9</accession>
<dbReference type="AlphaFoldDB" id="A0A821HZJ9"/>
<reference evidence="1" key="1">
    <citation type="submission" date="2021-02" db="EMBL/GenBank/DDBJ databases">
        <authorList>
            <person name="Nowell W R."/>
        </authorList>
    </citation>
    <scope>NUCLEOTIDE SEQUENCE</scope>
</reference>
<evidence type="ECO:0000313" key="2">
    <source>
        <dbReference type="Proteomes" id="UP000663848"/>
    </source>
</evidence>
<organism evidence="1 2">
    <name type="scientific">Rotaria socialis</name>
    <dbReference type="NCBI Taxonomy" id="392032"/>
    <lineage>
        <taxon>Eukaryota</taxon>
        <taxon>Metazoa</taxon>
        <taxon>Spiralia</taxon>
        <taxon>Gnathifera</taxon>
        <taxon>Rotifera</taxon>
        <taxon>Eurotatoria</taxon>
        <taxon>Bdelloidea</taxon>
        <taxon>Philodinida</taxon>
        <taxon>Philodinidae</taxon>
        <taxon>Rotaria</taxon>
    </lineage>
</organism>
<gene>
    <name evidence="1" type="ORF">QYT958_LOCUS17179</name>
</gene>
<comment type="caution">
    <text evidence="1">The sequence shown here is derived from an EMBL/GenBank/DDBJ whole genome shotgun (WGS) entry which is preliminary data.</text>
</comment>
<dbReference type="Proteomes" id="UP000663848">
    <property type="component" value="Unassembled WGS sequence"/>
</dbReference>
<name>A0A821HZJ9_9BILA</name>
<evidence type="ECO:0000313" key="1">
    <source>
        <dbReference type="EMBL" id="CAF4690669.1"/>
    </source>
</evidence>
<protein>
    <submittedName>
        <fullName evidence="1">Uncharacterized protein</fullName>
    </submittedName>
</protein>
<proteinExistence type="predicted"/>
<sequence length="81" mass="8914">MTSNLVSNPVNDGKVTSRSANIHVMKSDLDQVLLSNINNEIVGGADNDINTGKVTTNQVKEDLINHCYQVHQTNVHILNCR</sequence>